<dbReference type="Gene3D" id="1.25.40.20">
    <property type="entry name" value="Ankyrin repeat-containing domain"/>
    <property type="match status" value="8"/>
</dbReference>
<dbReference type="SUPFAM" id="SSF48403">
    <property type="entry name" value="Ankyrin repeat"/>
    <property type="match status" value="6"/>
</dbReference>
<accession>A0A2J7ZQL2</accession>
<gene>
    <name evidence="1" type="ORF">TSOC_011465</name>
</gene>
<dbReference type="GO" id="GO:0071944">
    <property type="term" value="C:cell periphery"/>
    <property type="evidence" value="ECO:0007669"/>
    <property type="project" value="TreeGrafter"/>
</dbReference>
<dbReference type="PANTHER" id="PTHR12393:SF6">
    <property type="entry name" value="SPHINGOMYELIN PHOSPHODIESTERASE 2"/>
    <property type="match status" value="1"/>
</dbReference>
<dbReference type="GO" id="GO:0030149">
    <property type="term" value="P:sphingolipid catabolic process"/>
    <property type="evidence" value="ECO:0007669"/>
    <property type="project" value="TreeGrafter"/>
</dbReference>
<reference evidence="1 2" key="1">
    <citation type="journal article" date="2017" name="Mol. Biol. Evol.">
        <title>The 4-celled Tetrabaena socialis nuclear genome reveals the essential components for genetic control of cell number at the origin of multicellularity in the volvocine lineage.</title>
        <authorList>
            <person name="Featherston J."/>
            <person name="Arakaki Y."/>
            <person name="Hanschen E.R."/>
            <person name="Ferris P.J."/>
            <person name="Michod R.E."/>
            <person name="Olson B.J.S.C."/>
            <person name="Nozaki H."/>
            <person name="Durand P.M."/>
        </authorList>
    </citation>
    <scope>NUCLEOTIDE SEQUENCE [LARGE SCALE GENOMIC DNA]</scope>
    <source>
        <strain evidence="1 2">NIES-571</strain>
    </source>
</reference>
<sequence length="2388" mass="255284">MAQRKSKAKPASGAKRSQGKFLSRKDEAIQYFLRETFVESDFLAGFASESALDQARHDLTQLNEYCKQEVQKVVHNHHKDFLEASRDIQDVEGLVDELRNYVSGSAAVVANLVDMPALAAKYAAQGSAGSPLVEWLEARGYPRNAEAFGTAATKPDALPRLQWLRQQGYPLDMGAGKAAVAGNAEALRYVLGHGGMADAFMMQRAARGGHVAVMEVLHARGVRCKKTVWAAAAGGHLPAVAWLVETLDAGAALTTHVFEAAAKAGSMELLRWLRARGCPWDATAFAAAAQGGSEEQLEWLAEQGCLMGYAAQGSAGSPLVEWLEARGYPRNAEAFGTAATKPDALPRLQWLRQQGYPLDMGAGKAAVAGNAEALRYVLGHGGMADAFMMQRAARGGHVAVMEVLHARGVRCKKTVWAAAAGGHLPAVAWLVETLDAGAALTTHVFEAAAKAGSMELLRWLRARGCPWDATAFAAAAQGGSEEQLEWLAEQGCLMGYAAQGSAGSPLVEWLEARGYPRNAEAFGTAATKPDALPRLQWLRQQGYPLDMGAGKAAVAGNAEALRYVLGHGGMADAFMMQRAARGGHVAVMEVLHARGVRCKKTVWAAAAGGHLPAVAWLVETLDAGAALTTHVFEAAAKAGSMELLRWLRARGCPWDATAFAAAAQGGSEEQLEWLAEQGCLMGYAAQGSAGSPLVEWLEARGYPRNAEAFGTAATKPDALPRLQWLRQQGYPLDMGAGKAAVAGNAEALRYVLGHGGMADAFMMQRAARGGHVAVMEVLHARGVRCKKTVWAAAAGGHLPAVAWLVETLDAGAALTTHVFEAAAKAGSMELLRWLRARGCPWDATAFAAAAQGGSEEQLEWLAEQGCLMGYAAQGSAGSPLVEWLEARGYPRNAEAFGTAATKPDALPRLQWLRQQGYPLDMGAGKAAVAGNAEALRYVLGHGGMADAFMMQRAARGGHVAVMEVLHARGVRCKKTVWAAAAGGHLPAVAWLVETLDAGAALTTHVFEAAAKAGSMELLRWLRARGCPWDATAFAAAAQGGSEEQLEWLAEQGCLMGYAAQGSAGSPLVEWLEARGYSRNAEAFGTAATKPDALPRLQWLRQQGYPLDMGAGKAAVAGNAEALRYVLGHGGMADAFMMQRAARGGHVAVMEVLHARGVRCKKTVWAAAAGGHLPAVAWLVETLDAGAALTTHVFEAAAKAGSMELLRWLRARGCPWDATAFAAAAQGGSEEQLEWLAEQGCLMGDDGETYVRAARHGDLAMLRCLRRLGCPWGPKGSILPGIVKGLIIYPHDSGEPVQRVLSLLLDQGCPVDWDAVEAAANDEDDEGLMGWLQAQRKQRAHQRQPAAATSDPSRIWLPEIVQRFAALLMSNDVACALRLVNKATAAQFSAPQHTTIRLSQPVPHHVFVWRWAGPDAMRTLTMQHRVELPRLTARSGSIANLEVLLARDDLPSVLDNVNLGGGVFAAAAGAGQLDMCIWLWGQGCTWQERRALRATGRGGHQAVCEWLLANGCPEVVDYSKAAAAAARGGHVGLMDWLLLRADSTDVAAAVLSGAAEGCDLPTLQRLHRTHVGTLPEGLPAWCKRVIRSAAAGSPTADWRAKLEWLEARGYPRIAEACEAAAAMPDALTRLQWLRQQGYPFDSYVAARAAEAGNAEALQYVLGQGYVADANMMLWTARQGHVAVMEVLYVCGARMAKETVRTVAADGHLPAVAWLVERLGVGAALTTHVFAAAAGAGSMELLRWLRARGCPWDATAFAAAAAGGSEEQLEWLLEQGCLMGDDGEPYVRAARPGDLAIPRCLRRLGCPWGPKGSTFTRAVALLTNDAYHFGEHAQRMLSWLLDQGCPQRQPAAATSDPSRIWLPEIVQRFAALLMSNDVACALRLVNKATAAQFSAPQHTTIRLSQPVPHHVFVWRWAGPDAMRTLTMQHRVELPRLTARSGSIANLEVLLARDDLPSVLDNVNLGGGVFAAAAGAGQLDMCIWLWGQGCTWQERRALRATGRGGHQAVCEWLLANGCPEVVDYSKAAAAAARGGHVGLMDWLLLRADSTDVAAAVLSGAAEGCDLPTLQRLHRTHVGTLPEGLPAWCKRVIRSAAAGSPTADWRAKLEWLEARGYPRIAEACEAAAAMPDALTRLQWLRQQGYPFDSYVAARAAEAGNAEALQYVLGQGVRVYFAMMQPAARGGHVAVMEVLHAHRVRCMDGRTVRTAAATGHLPAVAWLVERLGADRALTTDVFAAAAQTGSMELLRWLRLQGCPWDATVFAASAEGGSEEQLEWLAEQGCLMGEHGEPYVRAARHGDLAMLRCLRRLGCPWGPKGSTLTRIVNGLIIDPRDSSEPVQRVLSLLLDQGSPVDWDAVEAAAQLYRNEELMRWLQAQRKQRARDGSGGRQP</sequence>
<keyword evidence="2" id="KW-1185">Reference proteome</keyword>
<dbReference type="Proteomes" id="UP000236333">
    <property type="component" value="Unassembled WGS sequence"/>
</dbReference>
<dbReference type="PANTHER" id="PTHR12393">
    <property type="entry name" value="SPHINGOMYELIN PHOSPHODIESTERASE RELATED"/>
    <property type="match status" value="1"/>
</dbReference>
<organism evidence="1 2">
    <name type="scientific">Tetrabaena socialis</name>
    <dbReference type="NCBI Taxonomy" id="47790"/>
    <lineage>
        <taxon>Eukaryota</taxon>
        <taxon>Viridiplantae</taxon>
        <taxon>Chlorophyta</taxon>
        <taxon>core chlorophytes</taxon>
        <taxon>Chlorophyceae</taxon>
        <taxon>CS clade</taxon>
        <taxon>Chlamydomonadales</taxon>
        <taxon>Tetrabaenaceae</taxon>
        <taxon>Tetrabaena</taxon>
    </lineage>
</organism>
<dbReference type="GO" id="GO:0005783">
    <property type="term" value="C:endoplasmic reticulum"/>
    <property type="evidence" value="ECO:0007669"/>
    <property type="project" value="TreeGrafter"/>
</dbReference>
<name>A0A2J7ZQL2_9CHLO</name>
<dbReference type="GO" id="GO:0004620">
    <property type="term" value="F:phospholipase activity"/>
    <property type="evidence" value="ECO:0007669"/>
    <property type="project" value="TreeGrafter"/>
</dbReference>
<dbReference type="GO" id="GO:0016020">
    <property type="term" value="C:membrane"/>
    <property type="evidence" value="ECO:0007669"/>
    <property type="project" value="TreeGrafter"/>
</dbReference>
<dbReference type="InterPro" id="IPR036770">
    <property type="entry name" value="Ankyrin_rpt-contain_sf"/>
</dbReference>
<comment type="caution">
    <text evidence="1">The sequence shown here is derived from an EMBL/GenBank/DDBJ whole genome shotgun (WGS) entry which is preliminary data.</text>
</comment>
<dbReference type="EMBL" id="PGGS01000636">
    <property type="protein sequence ID" value="PNH02546.1"/>
    <property type="molecule type" value="Genomic_DNA"/>
</dbReference>
<evidence type="ECO:0000313" key="2">
    <source>
        <dbReference type="Proteomes" id="UP000236333"/>
    </source>
</evidence>
<evidence type="ECO:0000313" key="1">
    <source>
        <dbReference type="EMBL" id="PNH02546.1"/>
    </source>
</evidence>
<protein>
    <submittedName>
        <fullName evidence="1">Ankyrin repeat domain-containing protein</fullName>
    </submittedName>
</protein>
<dbReference type="GO" id="GO:0046513">
    <property type="term" value="P:ceramide biosynthetic process"/>
    <property type="evidence" value="ECO:0007669"/>
    <property type="project" value="TreeGrafter"/>
</dbReference>
<proteinExistence type="predicted"/>